<dbReference type="EMBL" id="CP041730">
    <property type="protein sequence ID" value="QDQ27447.1"/>
    <property type="molecule type" value="Genomic_DNA"/>
</dbReference>
<dbReference type="AlphaFoldDB" id="A0A516SH08"/>
<name>A0A516SH08_9NEIS</name>
<accession>A0A516SH08</accession>
<proteinExistence type="predicted"/>
<evidence type="ECO:0000313" key="2">
    <source>
        <dbReference type="Proteomes" id="UP000317550"/>
    </source>
</evidence>
<reference evidence="2" key="1">
    <citation type="submission" date="2019-07" db="EMBL/GenBank/DDBJ databases">
        <title>Chitinimonas sp. nov., isolated from Ny-Alesund, arctica soil.</title>
        <authorList>
            <person name="Xu Q."/>
            <person name="Peng F."/>
        </authorList>
    </citation>
    <scope>NUCLEOTIDE SEQUENCE [LARGE SCALE GENOMIC DNA]</scope>
    <source>
        <strain evidence="2">R3-44</strain>
    </source>
</reference>
<organism evidence="1 2">
    <name type="scientific">Chitinimonas arctica</name>
    <dbReference type="NCBI Taxonomy" id="2594795"/>
    <lineage>
        <taxon>Bacteria</taxon>
        <taxon>Pseudomonadati</taxon>
        <taxon>Pseudomonadota</taxon>
        <taxon>Betaproteobacteria</taxon>
        <taxon>Neisseriales</taxon>
        <taxon>Chitinibacteraceae</taxon>
        <taxon>Chitinimonas</taxon>
    </lineage>
</organism>
<dbReference type="OrthoDB" id="9925893at2"/>
<sequence>MGNKLLFQPAAARHLHLALADAASGTPRQWWHLEIAARLPAGPASPPIRLFCRLLNSRLAGALIPTLSGLGLPGLSPYRLPYQAPWAQRAVLAALLTLCVVEGLLGMDSRNASRQLAVILLALFGGALSAWQAGRAAGRERNRLRETSRQTAQNLPASEAALGLAGLLSAAGMDYPAAQSHAEQLALAPDSIAPDRQAMLGLHAPAAGHIALAAAATATAWLAGVAAVAWSCWLAAPAPWQAMPPFLGLLLVHFVAHGQRPRWWGKALLHGLAGMGCWFLPKLLERLATVG</sequence>
<evidence type="ECO:0000313" key="1">
    <source>
        <dbReference type="EMBL" id="QDQ27447.1"/>
    </source>
</evidence>
<dbReference type="KEGG" id="cari:FNU76_14375"/>
<dbReference type="RefSeq" id="WP_144278840.1">
    <property type="nucleotide sequence ID" value="NZ_CP041730.1"/>
</dbReference>
<dbReference type="Proteomes" id="UP000317550">
    <property type="component" value="Chromosome"/>
</dbReference>
<gene>
    <name evidence="1" type="ORF">FNU76_14375</name>
</gene>
<protein>
    <submittedName>
        <fullName evidence="1">Uncharacterized protein</fullName>
    </submittedName>
</protein>
<keyword evidence="2" id="KW-1185">Reference proteome</keyword>